<dbReference type="EMBL" id="BFAV01000172">
    <property type="protein sequence ID" value="GBF35505.1"/>
    <property type="molecule type" value="Genomic_DNA"/>
</dbReference>
<evidence type="ECO:0000313" key="1">
    <source>
        <dbReference type="EMBL" id="GBF35505.1"/>
    </source>
</evidence>
<name>A0A2L2XH22_9FIRM</name>
<sequence>MRKQERLLTTAEVCSTLGVTPAKVRLLTDEGYLEIQGKQKLKHGDVNLYSPEQVESLTREMPRILANWATRENARFGAARSGRIRAFESANAWEVRKDRERFLASLNPAPEKTADLLRVSYYLYHLNHYAKAGQKYLYDLKEKVLKSMAQNFIEEPELEIVKVEGLQQINLCQNCRAKARSMGLSYAEMARSGEGCPRCARNNSYYDLFEFNIAWGEHRFSFHTPFSVARKWFSQNRQLPRRNRGHQQEQGLTFGRPITEREARALPMDEVLKQLDFFLEKY</sequence>
<comment type="caution">
    <text evidence="1">The sequence shown here is derived from an EMBL/GenBank/DDBJ whole genome shotgun (WGS) entry which is preliminary data.</text>
</comment>
<dbReference type="Proteomes" id="UP000239549">
    <property type="component" value="Unassembled WGS sequence"/>
</dbReference>
<organism evidence="1 2">
    <name type="scientific">Desulfocucumis palustris</name>
    <dbReference type="NCBI Taxonomy" id="1898651"/>
    <lineage>
        <taxon>Bacteria</taxon>
        <taxon>Bacillati</taxon>
        <taxon>Bacillota</taxon>
        <taxon>Clostridia</taxon>
        <taxon>Eubacteriales</taxon>
        <taxon>Desulfocucumaceae</taxon>
        <taxon>Desulfocucumis</taxon>
    </lineage>
</organism>
<dbReference type="AlphaFoldDB" id="A0A2L2XH22"/>
<protein>
    <submittedName>
        <fullName evidence="1">Uncharacterized protein</fullName>
    </submittedName>
</protein>
<proteinExistence type="predicted"/>
<evidence type="ECO:0000313" key="2">
    <source>
        <dbReference type="Proteomes" id="UP000239549"/>
    </source>
</evidence>
<gene>
    <name evidence="1" type="ORF">DCCM_4634</name>
</gene>
<keyword evidence="2" id="KW-1185">Reference proteome</keyword>
<accession>A0A2L2XH22</accession>
<dbReference type="RefSeq" id="WP_104373572.1">
    <property type="nucleotide sequence ID" value="NZ_BFAV01000172.1"/>
</dbReference>
<reference evidence="2" key="1">
    <citation type="submission" date="2018-02" db="EMBL/GenBank/DDBJ databases">
        <title>Genome sequence of Desulfocucumis palustris strain NAW-5.</title>
        <authorList>
            <person name="Watanabe M."/>
            <person name="Kojima H."/>
            <person name="Fukui M."/>
        </authorList>
    </citation>
    <scope>NUCLEOTIDE SEQUENCE [LARGE SCALE GENOMIC DNA]</scope>
    <source>
        <strain evidence="2">NAW-5</strain>
    </source>
</reference>
<dbReference type="OrthoDB" id="1806726at2"/>